<accession>A0AAF5DSB4</accession>
<name>A0AAF5DSB4_STRER</name>
<reference evidence="3" key="1">
    <citation type="submission" date="2024-02" db="UniProtKB">
        <authorList>
            <consortium name="WormBaseParasite"/>
        </authorList>
    </citation>
    <scope>IDENTIFICATION</scope>
</reference>
<feature type="compositionally biased region" description="Basic and acidic residues" evidence="1">
    <location>
        <begin position="7"/>
        <end position="21"/>
    </location>
</feature>
<feature type="compositionally biased region" description="Low complexity" evidence="1">
    <location>
        <begin position="48"/>
        <end position="58"/>
    </location>
</feature>
<dbReference type="AlphaFoldDB" id="A0AAF5DSB4"/>
<evidence type="ECO:0000313" key="2">
    <source>
        <dbReference type="Proteomes" id="UP000035681"/>
    </source>
</evidence>
<dbReference type="Proteomes" id="UP000035681">
    <property type="component" value="Unplaced"/>
</dbReference>
<feature type="region of interest" description="Disordered" evidence="1">
    <location>
        <begin position="1"/>
        <end position="26"/>
    </location>
</feature>
<evidence type="ECO:0000313" key="3">
    <source>
        <dbReference type="WBParaSite" id="TCONS_00016366.p1"/>
    </source>
</evidence>
<feature type="region of interest" description="Disordered" evidence="1">
    <location>
        <begin position="46"/>
        <end position="126"/>
    </location>
</feature>
<keyword evidence="2" id="KW-1185">Reference proteome</keyword>
<protein>
    <submittedName>
        <fullName evidence="3">Uncharacterized protein</fullName>
    </submittedName>
</protein>
<sequence length="150" mass="16808">MSKKMKSVKEKAKKAKDEAKNKLLNTKAGKKTVTIFAILAFQFTLQDSSSSSSENSNEIGLTEEPNPLPEQQAPVPEQKNGLRSGAKKLKDKMNDTKEKMNKKMKKTKEKMDELKKRLKEKTTDSHAGNKAVMEIAESCTLPILMILLIK</sequence>
<dbReference type="WBParaSite" id="TCONS_00016366.p1">
    <property type="protein sequence ID" value="TCONS_00016366.p1"/>
    <property type="gene ID" value="XLOC_010961"/>
</dbReference>
<evidence type="ECO:0000256" key="1">
    <source>
        <dbReference type="SAM" id="MobiDB-lite"/>
    </source>
</evidence>
<feature type="compositionally biased region" description="Basic and acidic residues" evidence="1">
    <location>
        <begin position="91"/>
        <end position="101"/>
    </location>
</feature>
<organism evidence="2 3">
    <name type="scientific">Strongyloides stercoralis</name>
    <name type="common">Threadworm</name>
    <dbReference type="NCBI Taxonomy" id="6248"/>
    <lineage>
        <taxon>Eukaryota</taxon>
        <taxon>Metazoa</taxon>
        <taxon>Ecdysozoa</taxon>
        <taxon>Nematoda</taxon>
        <taxon>Chromadorea</taxon>
        <taxon>Rhabditida</taxon>
        <taxon>Tylenchina</taxon>
        <taxon>Panagrolaimomorpha</taxon>
        <taxon>Strongyloidoidea</taxon>
        <taxon>Strongyloididae</taxon>
        <taxon>Strongyloides</taxon>
    </lineage>
</organism>
<proteinExistence type="predicted"/>
<feature type="compositionally biased region" description="Basic and acidic residues" evidence="1">
    <location>
        <begin position="109"/>
        <end position="124"/>
    </location>
</feature>